<dbReference type="eggNOG" id="COG5305">
    <property type="taxonomic scope" value="Bacteria"/>
</dbReference>
<feature type="transmembrane region" description="Helical" evidence="8">
    <location>
        <begin position="221"/>
        <end position="243"/>
    </location>
</feature>
<keyword evidence="10" id="KW-1185">Reference proteome</keyword>
<feature type="transmembrane region" description="Helical" evidence="8">
    <location>
        <begin position="152"/>
        <end position="169"/>
    </location>
</feature>
<feature type="transmembrane region" description="Helical" evidence="8">
    <location>
        <begin position="95"/>
        <end position="115"/>
    </location>
</feature>
<evidence type="ECO:0000256" key="2">
    <source>
        <dbReference type="ARBA" id="ARBA00022475"/>
    </source>
</evidence>
<sequence>MGAIKDGTAFWQRLLLLALLMLSFARVVILLDAKDLWWDESLSLQRAEESLPNLLLGVLVIRDGFSELRTIDQHPFFYFGLQALLIRTAGDSVFVLRYASALAATLFTAGVYLWARWLERRALAPASTSWWATMLAAVNPFMLWYGQEARPYALWAALALVATYLLLKATEQAKLSRSHLLGFIGVELLFVLTHYYAIFLIAIHLLILATWSFRHRVRSGMVAVAIVALASVVVGGYAVWNAVRQGAGENFPKITAGIIVPDLINAFSLGPSADLALAWPLDLLFAALAVLGAGWGLRSWEALRRGGWVLPIALTTPVIFILVFSRIQPLYMNSRHLGMLVGPYTLLVAAGLASVGRLRRWAPWPLALLLLIGIGWSTLSYHMLEQYDKDDYTRLGKMMDGRIMPGDVVLYYPPSSWRIFEYYLPMAPVHEAIARGARLGVYGVPLLNRPFEETYAWLAGLGEQFDRIWVMKSSTHPYFDLEGDVERWLLEHYLRVRDVELFSQSSLRIHLYLPKIPVFEALPATVQHRVSAEFGALIRLAGYDVNIDPAGGELPWQVRLYWQVLEKPDRRYRYIWRLVEVDASGAERVLSMVEREPYEGDIPTLYWDPGKTIMEFVEFPSAPSEGAAQRFYTLQVYDAETWEKLPVTHIEGGEIGSDGVTARFPAEVP</sequence>
<dbReference type="PANTHER" id="PTHR33908">
    <property type="entry name" value="MANNOSYLTRANSFERASE YKCB-RELATED"/>
    <property type="match status" value="1"/>
</dbReference>
<evidence type="ECO:0000256" key="8">
    <source>
        <dbReference type="SAM" id="Phobius"/>
    </source>
</evidence>
<evidence type="ECO:0000256" key="1">
    <source>
        <dbReference type="ARBA" id="ARBA00004651"/>
    </source>
</evidence>
<evidence type="ECO:0000256" key="6">
    <source>
        <dbReference type="ARBA" id="ARBA00022989"/>
    </source>
</evidence>
<feature type="transmembrane region" description="Helical" evidence="8">
    <location>
        <begin position="181"/>
        <end position="209"/>
    </location>
</feature>
<feature type="transmembrane region" description="Helical" evidence="8">
    <location>
        <begin position="361"/>
        <end position="384"/>
    </location>
</feature>
<keyword evidence="3" id="KW-0328">Glycosyltransferase</keyword>
<keyword evidence="5 8" id="KW-0812">Transmembrane</keyword>
<gene>
    <name evidence="9" type="ordered locus">CLDAP_01940</name>
</gene>
<dbReference type="HOGENOM" id="CLU_391675_0_0_0"/>
<comment type="subcellular location">
    <subcellularLocation>
        <location evidence="1">Cell membrane</location>
        <topology evidence="1">Multi-pass membrane protein</topology>
    </subcellularLocation>
</comment>
<keyword evidence="7 8" id="KW-0472">Membrane</keyword>
<dbReference type="KEGG" id="cap:CLDAP_01940"/>
<keyword evidence="2" id="KW-1003">Cell membrane</keyword>
<protein>
    <submittedName>
        <fullName evidence="9">Uncharacterized protein</fullName>
    </submittedName>
</protein>
<dbReference type="GO" id="GO:0005886">
    <property type="term" value="C:plasma membrane"/>
    <property type="evidence" value="ECO:0007669"/>
    <property type="project" value="UniProtKB-SubCell"/>
</dbReference>
<proteinExistence type="predicted"/>
<dbReference type="GO" id="GO:0016763">
    <property type="term" value="F:pentosyltransferase activity"/>
    <property type="evidence" value="ECO:0007669"/>
    <property type="project" value="TreeGrafter"/>
</dbReference>
<name>I0HYZ6_CALAS</name>
<dbReference type="GO" id="GO:0010041">
    <property type="term" value="P:response to iron(III) ion"/>
    <property type="evidence" value="ECO:0007669"/>
    <property type="project" value="TreeGrafter"/>
</dbReference>
<feature type="transmembrane region" description="Helical" evidence="8">
    <location>
        <begin position="127"/>
        <end position="146"/>
    </location>
</feature>
<evidence type="ECO:0000256" key="4">
    <source>
        <dbReference type="ARBA" id="ARBA00022679"/>
    </source>
</evidence>
<dbReference type="GO" id="GO:0009103">
    <property type="term" value="P:lipopolysaccharide biosynthetic process"/>
    <property type="evidence" value="ECO:0007669"/>
    <property type="project" value="UniProtKB-ARBA"/>
</dbReference>
<dbReference type="PANTHER" id="PTHR33908:SF3">
    <property type="entry name" value="UNDECAPRENYL PHOSPHATE-ALPHA-4-AMINO-4-DEOXY-L-ARABINOSE ARABINOSYL TRANSFERASE"/>
    <property type="match status" value="1"/>
</dbReference>
<accession>I0HYZ6</accession>
<evidence type="ECO:0000313" key="9">
    <source>
        <dbReference type="EMBL" id="BAL98233.1"/>
    </source>
</evidence>
<keyword evidence="6 8" id="KW-1133">Transmembrane helix</keyword>
<feature type="transmembrane region" description="Helical" evidence="8">
    <location>
        <begin position="275"/>
        <end position="296"/>
    </location>
</feature>
<dbReference type="InterPro" id="IPR050297">
    <property type="entry name" value="LipidA_mod_glycosyltrf_83"/>
</dbReference>
<feature type="transmembrane region" description="Helical" evidence="8">
    <location>
        <begin position="337"/>
        <end position="355"/>
    </location>
</feature>
<dbReference type="AlphaFoldDB" id="I0HYZ6"/>
<organism evidence="9 10">
    <name type="scientific">Caldilinea aerophila (strain DSM 14535 / JCM 11387 / NBRC 104270 / STL-6-O1)</name>
    <dbReference type="NCBI Taxonomy" id="926550"/>
    <lineage>
        <taxon>Bacteria</taxon>
        <taxon>Bacillati</taxon>
        <taxon>Chloroflexota</taxon>
        <taxon>Caldilineae</taxon>
        <taxon>Caldilineales</taxon>
        <taxon>Caldilineaceae</taxon>
        <taxon>Caldilinea</taxon>
    </lineage>
</organism>
<dbReference type="EMBL" id="AP012337">
    <property type="protein sequence ID" value="BAL98233.1"/>
    <property type="molecule type" value="Genomic_DNA"/>
</dbReference>
<evidence type="ECO:0000313" key="10">
    <source>
        <dbReference type="Proteomes" id="UP000007880"/>
    </source>
</evidence>
<evidence type="ECO:0000256" key="3">
    <source>
        <dbReference type="ARBA" id="ARBA00022676"/>
    </source>
</evidence>
<dbReference type="RefSeq" id="WP_014431475.1">
    <property type="nucleotide sequence ID" value="NC_017079.1"/>
</dbReference>
<keyword evidence="4" id="KW-0808">Transferase</keyword>
<dbReference type="Proteomes" id="UP000007880">
    <property type="component" value="Chromosome"/>
</dbReference>
<evidence type="ECO:0000256" key="7">
    <source>
        <dbReference type="ARBA" id="ARBA00023136"/>
    </source>
</evidence>
<dbReference type="STRING" id="926550.CLDAP_01940"/>
<evidence type="ECO:0000256" key="5">
    <source>
        <dbReference type="ARBA" id="ARBA00022692"/>
    </source>
</evidence>
<feature type="transmembrane region" description="Helical" evidence="8">
    <location>
        <begin position="308"/>
        <end position="325"/>
    </location>
</feature>
<reference evidence="9 10" key="1">
    <citation type="submission" date="2012-02" db="EMBL/GenBank/DDBJ databases">
        <title>Complete genome sequence of Caldilinea aerophila DSM 14535 (= NBRC 102666).</title>
        <authorList>
            <person name="Oguchi A."/>
            <person name="Hosoyama A."/>
            <person name="Sekine M."/>
            <person name="Fukai R."/>
            <person name="Kato Y."/>
            <person name="Nakamura S."/>
            <person name="Hanada S."/>
            <person name="Yamazaki S."/>
            <person name="Fujita N."/>
        </authorList>
    </citation>
    <scope>NUCLEOTIDE SEQUENCE [LARGE SCALE GENOMIC DNA]</scope>
    <source>
        <strain evidence="10">DSM 14535 / JCM 11387 / NBRC 104270 / STL-6-O1</strain>
    </source>
</reference>